<dbReference type="Proteomes" id="UP000054538">
    <property type="component" value="Unassembled WGS sequence"/>
</dbReference>
<gene>
    <name evidence="1" type="ORF">PAXRUDRAFT_171351</name>
</gene>
<organism evidence="1 2">
    <name type="scientific">Paxillus rubicundulus Ve08.2h10</name>
    <dbReference type="NCBI Taxonomy" id="930991"/>
    <lineage>
        <taxon>Eukaryota</taxon>
        <taxon>Fungi</taxon>
        <taxon>Dikarya</taxon>
        <taxon>Basidiomycota</taxon>
        <taxon>Agaricomycotina</taxon>
        <taxon>Agaricomycetes</taxon>
        <taxon>Agaricomycetidae</taxon>
        <taxon>Boletales</taxon>
        <taxon>Paxilineae</taxon>
        <taxon>Paxillaceae</taxon>
        <taxon>Paxillus</taxon>
    </lineage>
</organism>
<proteinExistence type="predicted"/>
<dbReference type="HOGENOM" id="CLU_084542_0_0_1"/>
<reference evidence="1 2" key="1">
    <citation type="submission" date="2014-04" db="EMBL/GenBank/DDBJ databases">
        <authorList>
            <consortium name="DOE Joint Genome Institute"/>
            <person name="Kuo A."/>
            <person name="Kohler A."/>
            <person name="Jargeat P."/>
            <person name="Nagy L.G."/>
            <person name="Floudas D."/>
            <person name="Copeland A."/>
            <person name="Barry K.W."/>
            <person name="Cichocki N."/>
            <person name="Veneault-Fourrey C."/>
            <person name="LaButti K."/>
            <person name="Lindquist E.A."/>
            <person name="Lipzen A."/>
            <person name="Lundell T."/>
            <person name="Morin E."/>
            <person name="Murat C."/>
            <person name="Sun H."/>
            <person name="Tunlid A."/>
            <person name="Henrissat B."/>
            <person name="Grigoriev I.V."/>
            <person name="Hibbett D.S."/>
            <person name="Martin F."/>
            <person name="Nordberg H.P."/>
            <person name="Cantor M.N."/>
            <person name="Hua S.X."/>
        </authorList>
    </citation>
    <scope>NUCLEOTIDE SEQUENCE [LARGE SCALE GENOMIC DNA]</scope>
    <source>
        <strain evidence="1 2">Ve08.2h10</strain>
    </source>
</reference>
<dbReference type="OrthoDB" id="2611509at2759"/>
<reference evidence="2" key="2">
    <citation type="submission" date="2015-01" db="EMBL/GenBank/DDBJ databases">
        <title>Evolutionary Origins and Diversification of the Mycorrhizal Mutualists.</title>
        <authorList>
            <consortium name="DOE Joint Genome Institute"/>
            <consortium name="Mycorrhizal Genomics Consortium"/>
            <person name="Kohler A."/>
            <person name="Kuo A."/>
            <person name="Nagy L.G."/>
            <person name="Floudas D."/>
            <person name="Copeland A."/>
            <person name="Barry K.W."/>
            <person name="Cichocki N."/>
            <person name="Veneault-Fourrey C."/>
            <person name="LaButti K."/>
            <person name="Lindquist E.A."/>
            <person name="Lipzen A."/>
            <person name="Lundell T."/>
            <person name="Morin E."/>
            <person name="Murat C."/>
            <person name="Riley R."/>
            <person name="Ohm R."/>
            <person name="Sun H."/>
            <person name="Tunlid A."/>
            <person name="Henrissat B."/>
            <person name="Grigoriev I.V."/>
            <person name="Hibbett D.S."/>
            <person name="Martin F."/>
        </authorList>
    </citation>
    <scope>NUCLEOTIDE SEQUENCE [LARGE SCALE GENOMIC DNA]</scope>
    <source>
        <strain evidence="2">Ve08.2h10</strain>
    </source>
</reference>
<name>A0A0D0CL01_9AGAM</name>
<evidence type="ECO:0000313" key="1">
    <source>
        <dbReference type="EMBL" id="KIK75893.1"/>
    </source>
</evidence>
<dbReference type="InParanoid" id="A0A0D0CL01"/>
<dbReference type="AlphaFoldDB" id="A0A0D0CL01"/>
<protein>
    <submittedName>
        <fullName evidence="1">Uncharacterized protein</fullName>
    </submittedName>
</protein>
<dbReference type="EMBL" id="KN827786">
    <property type="protein sequence ID" value="KIK75893.1"/>
    <property type="molecule type" value="Genomic_DNA"/>
</dbReference>
<evidence type="ECO:0000313" key="2">
    <source>
        <dbReference type="Proteomes" id="UP000054538"/>
    </source>
</evidence>
<accession>A0A0D0CL01</accession>
<sequence length="301" mass="33224">MATAEQPPAATFLPVQGPSVPDVAHDSDLPFLQWIYFEAGKHHQILSFSNSTKALELWFWPVLESGEHVAPDALISHRQTHCFTGPGCLCSKQSIDGIFTEVLIFMVATGCHAGQWVAACAAGHCKYWVFLEKLYSKPGLPIRLYPQRETGEPIPDPVCFGSEAADYPPTQPNSLASNLITLEPNNLPVTGPSVLYPMTMCLGKRRKVKVDFDPFVVPSTPKRQKPAPGTVRSVFAMLMKLDDISQPGLTTRQLKALFTKCAECGLIMTCRTYEHHECNLDSERVEVIDLTGSDSYSDIEV</sequence>
<keyword evidence="2" id="KW-1185">Reference proteome</keyword>